<evidence type="ECO:0000256" key="1">
    <source>
        <dbReference type="SAM" id="Phobius"/>
    </source>
</evidence>
<feature type="transmembrane region" description="Helical" evidence="1">
    <location>
        <begin position="311"/>
        <end position="332"/>
    </location>
</feature>
<keyword evidence="1" id="KW-1133">Transmembrane helix</keyword>
<evidence type="ECO:0008006" key="4">
    <source>
        <dbReference type="Google" id="ProtNLM"/>
    </source>
</evidence>
<evidence type="ECO:0000313" key="3">
    <source>
        <dbReference type="Proteomes" id="UP000244184"/>
    </source>
</evidence>
<feature type="transmembrane region" description="Helical" evidence="1">
    <location>
        <begin position="155"/>
        <end position="179"/>
    </location>
</feature>
<feature type="transmembrane region" description="Helical" evidence="1">
    <location>
        <begin position="199"/>
        <end position="221"/>
    </location>
</feature>
<feature type="transmembrane region" description="Helical" evidence="1">
    <location>
        <begin position="21"/>
        <end position="40"/>
    </location>
</feature>
<keyword evidence="1" id="KW-0812">Transmembrane</keyword>
<comment type="caution">
    <text evidence="2">The sequence shown here is derived from an EMBL/GenBank/DDBJ whole genome shotgun (WGS) entry which is preliminary data.</text>
</comment>
<dbReference type="InterPro" id="IPR038728">
    <property type="entry name" value="YkvI-like"/>
</dbReference>
<dbReference type="Proteomes" id="UP000244184">
    <property type="component" value="Unassembled WGS sequence"/>
</dbReference>
<dbReference type="PANTHER" id="PTHR37814">
    <property type="entry name" value="CONSERVED MEMBRANE PROTEIN"/>
    <property type="match status" value="1"/>
</dbReference>
<proteinExistence type="predicted"/>
<reference evidence="2 3" key="1">
    <citation type="submission" date="2018-03" db="EMBL/GenBank/DDBJ databases">
        <title>Genome sequence of Paenibacillus elgii strain AC13 an antimicrobial compound producing bacteria.</title>
        <authorList>
            <person name="Kurokawa A.S."/>
            <person name="Araujo J.F."/>
            <person name="Costa R.A."/>
            <person name="Ortega D.B."/>
            <person name="Pires A.S."/>
            <person name="Pappas G.J.Jr."/>
            <person name="Franco O.L."/>
            <person name="Barreto C."/>
            <person name="Magalhaes B.S."/>
            <person name="Kruger R.H."/>
        </authorList>
    </citation>
    <scope>NUCLEOTIDE SEQUENCE [LARGE SCALE GENOMIC DNA]</scope>
    <source>
        <strain evidence="2 3">AC13</strain>
    </source>
</reference>
<feature type="transmembrane region" description="Helical" evidence="1">
    <location>
        <begin position="338"/>
        <end position="356"/>
    </location>
</feature>
<accession>A0A2T6G8B1</accession>
<feature type="transmembrane region" description="Helical" evidence="1">
    <location>
        <begin position="277"/>
        <end position="299"/>
    </location>
</feature>
<feature type="transmembrane region" description="Helical" evidence="1">
    <location>
        <begin position="233"/>
        <end position="253"/>
    </location>
</feature>
<dbReference type="AlphaFoldDB" id="A0A2T6G8B1"/>
<organism evidence="2 3">
    <name type="scientific">Paenibacillus elgii</name>
    <dbReference type="NCBI Taxonomy" id="189691"/>
    <lineage>
        <taxon>Bacteria</taxon>
        <taxon>Bacillati</taxon>
        <taxon>Bacillota</taxon>
        <taxon>Bacilli</taxon>
        <taxon>Bacillales</taxon>
        <taxon>Paenibacillaceae</taxon>
        <taxon>Paenibacillus</taxon>
    </lineage>
</organism>
<gene>
    <name evidence="2" type="ORF">C8Z91_04590</name>
</gene>
<feature type="transmembrane region" description="Helical" evidence="1">
    <location>
        <begin position="92"/>
        <end position="111"/>
    </location>
</feature>
<sequence>MKHKIYFMWLLPGGFMVKKSVSILQIAATYAGTVVGAGFASGQSIMQFFTVYGTWGTVGILISTFLFMWIGTKMMVLAHRIQAFSYQELNTYLFGSVFGKVANAATFAILFGMTSVMLSGAGSIFEEQLGLPYQWGIVISIVLCYLVMTRDMQGILAVNSVVVPLMLCFMLLIALQVFGDNGTAPSIGWRNTPWSDLTWLIRPFAYAALNFAFVQAVMVPLGSEVQDESALKWGGFWGGVALGFMLLISHWAMNSKMPEIAAFDIPMAEIIRDLGGAVHILFLLVIYGEIFTTIIGNVFGIARQIQSLFVLPTKGLVLAILLGSFLISQIGYTPLLSYLYPLFGYLGMILLLFLAFKRMPGP</sequence>
<name>A0A2T6G8B1_9BACL</name>
<feature type="transmembrane region" description="Helical" evidence="1">
    <location>
        <begin position="52"/>
        <end position="71"/>
    </location>
</feature>
<dbReference type="EMBL" id="PYHP01000011">
    <property type="protein sequence ID" value="PUA40384.1"/>
    <property type="molecule type" value="Genomic_DNA"/>
</dbReference>
<protein>
    <recommendedName>
        <fullName evidence="4">Transporter</fullName>
    </recommendedName>
</protein>
<keyword evidence="1" id="KW-0472">Membrane</keyword>
<dbReference type="PANTHER" id="PTHR37814:SF1">
    <property type="entry name" value="MEMBRANE PROTEIN"/>
    <property type="match status" value="1"/>
</dbReference>
<feature type="transmembrane region" description="Helical" evidence="1">
    <location>
        <begin position="131"/>
        <end position="148"/>
    </location>
</feature>
<evidence type="ECO:0000313" key="2">
    <source>
        <dbReference type="EMBL" id="PUA40384.1"/>
    </source>
</evidence>